<comment type="similarity">
    <text evidence="1">Belongs to the EamA transporter family.</text>
</comment>
<evidence type="ECO:0000313" key="4">
    <source>
        <dbReference type="EMBL" id="KAF3885713.1"/>
    </source>
</evidence>
<name>A0A0C1R7N5_9CYAN</name>
<feature type="transmembrane region" description="Helical" evidence="2">
    <location>
        <begin position="36"/>
        <end position="54"/>
    </location>
</feature>
<organism evidence="5">
    <name type="scientific">Tolypothrix bouteillei VB521301</name>
    <dbReference type="NCBI Taxonomy" id="1479485"/>
    <lineage>
        <taxon>Bacteria</taxon>
        <taxon>Bacillati</taxon>
        <taxon>Cyanobacteriota</taxon>
        <taxon>Cyanophyceae</taxon>
        <taxon>Nostocales</taxon>
        <taxon>Tolypothrichaceae</taxon>
        <taxon>Tolypothrix</taxon>
    </lineage>
</organism>
<evidence type="ECO:0000256" key="1">
    <source>
        <dbReference type="ARBA" id="ARBA00007362"/>
    </source>
</evidence>
<evidence type="ECO:0000259" key="3">
    <source>
        <dbReference type="Pfam" id="PF00892"/>
    </source>
</evidence>
<proteinExistence type="inferred from homology"/>
<dbReference type="PANTHER" id="PTHR22911:SF137">
    <property type="entry name" value="SOLUTE CARRIER FAMILY 35 MEMBER G2-RELATED"/>
    <property type="match status" value="1"/>
</dbReference>
<dbReference type="EMBL" id="JHEG02000058">
    <property type="protein sequence ID" value="KIE08340.1"/>
    <property type="molecule type" value="Genomic_DNA"/>
</dbReference>
<feature type="domain" description="EamA" evidence="3">
    <location>
        <begin position="6"/>
        <end position="138"/>
    </location>
</feature>
<dbReference type="InterPro" id="IPR000620">
    <property type="entry name" value="EamA_dom"/>
</dbReference>
<dbReference type="STRING" id="1479485.DA73_0227400"/>
<dbReference type="SUPFAM" id="SSF103481">
    <property type="entry name" value="Multidrug resistance efflux transporter EmrE"/>
    <property type="match status" value="1"/>
</dbReference>
<feature type="transmembrane region" description="Helical" evidence="2">
    <location>
        <begin position="121"/>
        <end position="139"/>
    </location>
</feature>
<evidence type="ECO:0000313" key="6">
    <source>
        <dbReference type="Proteomes" id="UP000029738"/>
    </source>
</evidence>
<reference evidence="4" key="2">
    <citation type="submission" date="2019-11" db="EMBL/GenBank/DDBJ databases">
        <title>Improved Assembly of Tolypothrix boutellei genome.</title>
        <authorList>
            <person name="Sarangi A.N."/>
            <person name="Mukherjee M."/>
            <person name="Ghosh S."/>
            <person name="Singh D."/>
            <person name="Das A."/>
            <person name="Kant S."/>
            <person name="Prusty A."/>
            <person name="Tripathy S."/>
        </authorList>
    </citation>
    <scope>NUCLEOTIDE SEQUENCE</scope>
    <source>
        <strain evidence="4">VB521301</strain>
    </source>
</reference>
<dbReference type="AlphaFoldDB" id="A0A0C1R7N5"/>
<dbReference type="Pfam" id="PF00892">
    <property type="entry name" value="EamA"/>
    <property type="match status" value="1"/>
</dbReference>
<keyword evidence="6" id="KW-1185">Reference proteome</keyword>
<keyword evidence="2" id="KW-0812">Transmembrane</keyword>
<feature type="transmembrane region" description="Helical" evidence="2">
    <location>
        <begin position="6"/>
        <end position="24"/>
    </location>
</feature>
<reference evidence="5" key="1">
    <citation type="journal article" date="2015" name="Genome Announc.">
        <title>Draft Genome Sequence of Tolypothrix boutellei Strain VB521301.</title>
        <authorList>
            <person name="Chandrababunaidu M.M."/>
            <person name="Singh D."/>
            <person name="Sen D."/>
            <person name="Bhan S."/>
            <person name="Das S."/>
            <person name="Gupta A."/>
            <person name="Adhikary S.P."/>
            <person name="Tripathy S."/>
        </authorList>
    </citation>
    <scope>NUCLEOTIDE SEQUENCE</scope>
    <source>
        <strain evidence="5">VB521301</strain>
    </source>
</reference>
<comment type="caution">
    <text evidence="5">The sequence shown here is derived from an EMBL/GenBank/DDBJ whole genome shotgun (WGS) entry which is preliminary data.</text>
</comment>
<accession>A0A0C1R7N5</accession>
<dbReference type="OrthoDB" id="5423007at2"/>
<dbReference type="Proteomes" id="UP000029738">
    <property type="component" value="Unassembled WGS sequence"/>
</dbReference>
<dbReference type="RefSeq" id="WP_038075799.1">
    <property type="nucleotide sequence ID" value="NZ_JHEG04000001.1"/>
</dbReference>
<dbReference type="InterPro" id="IPR037185">
    <property type="entry name" value="EmrE-like"/>
</dbReference>
<gene>
    <name evidence="5" type="ORF">DA73_0227400</name>
    <name evidence="4" type="ORF">DA73_0400009745</name>
</gene>
<protein>
    <submittedName>
        <fullName evidence="4">EamA family transporter</fullName>
    </submittedName>
    <submittedName>
        <fullName evidence="5">Membrane protein</fullName>
    </submittedName>
</protein>
<dbReference type="EMBL" id="JHEG04000001">
    <property type="protein sequence ID" value="KAF3885713.1"/>
    <property type="molecule type" value="Genomic_DNA"/>
</dbReference>
<keyword evidence="2" id="KW-0472">Membrane</keyword>
<evidence type="ECO:0000256" key="2">
    <source>
        <dbReference type="SAM" id="Phobius"/>
    </source>
</evidence>
<keyword evidence="2" id="KW-1133">Transmembrane helix</keyword>
<evidence type="ECO:0000313" key="5">
    <source>
        <dbReference type="EMBL" id="KIE08340.1"/>
    </source>
</evidence>
<sequence>MFQINSWLIYTLLALFLYGLWGFFSKLATNYIDPKSALLNEVLGALMVSLVLFSNNGFRVRVDRLGIFYAVLVGVSGTLATFLFFIAITKGASSIILPLTSLYPLVTILLSVFILKESLSLKQSLGILLALVAIVLCSMTD</sequence>
<dbReference type="PANTHER" id="PTHR22911">
    <property type="entry name" value="ACYL-MALONYL CONDENSING ENZYME-RELATED"/>
    <property type="match status" value="1"/>
</dbReference>
<dbReference type="Gene3D" id="1.10.3730.20">
    <property type="match status" value="1"/>
</dbReference>
<feature type="transmembrane region" description="Helical" evidence="2">
    <location>
        <begin position="66"/>
        <end position="88"/>
    </location>
</feature>
<dbReference type="GO" id="GO:0016020">
    <property type="term" value="C:membrane"/>
    <property type="evidence" value="ECO:0007669"/>
    <property type="project" value="InterPro"/>
</dbReference>
<feature type="transmembrane region" description="Helical" evidence="2">
    <location>
        <begin position="95"/>
        <end position="115"/>
    </location>
</feature>